<dbReference type="EMBL" id="CBIT010000054">
    <property type="protein sequence ID" value="CDE30526.1"/>
    <property type="molecule type" value="Genomic_DNA"/>
</dbReference>
<proteinExistence type="predicted"/>
<dbReference type="Proteomes" id="UP000018072">
    <property type="component" value="Unassembled WGS sequence"/>
</dbReference>
<evidence type="ECO:0000313" key="1">
    <source>
        <dbReference type="EMBL" id="CDE30526.1"/>
    </source>
</evidence>
<organism evidence="1">
    <name type="scientific">Leyella stercorea CAG:629</name>
    <dbReference type="NCBI Taxonomy" id="1263103"/>
    <lineage>
        <taxon>Bacteria</taxon>
        <taxon>Pseudomonadati</taxon>
        <taxon>Bacteroidota</taxon>
        <taxon>Bacteroidia</taxon>
        <taxon>Bacteroidales</taxon>
        <taxon>Prevotellaceae</taxon>
        <taxon>Leyella</taxon>
    </lineage>
</organism>
<dbReference type="RefSeq" id="WP_022429970.1">
    <property type="nucleotide sequence ID" value="NZ_FR899225.1"/>
</dbReference>
<dbReference type="AlphaFoldDB" id="R7GTU7"/>
<name>R7GTU7_9BACT</name>
<gene>
    <name evidence="1" type="ORF">BN741_00719</name>
</gene>
<sequence>MTSSKNTHASSAWTEVEYSTRCMNPYISSPIYVPEETSYFLCRADGTRQQCRLSFVVFRADGADADDWEDDPMVGSLDICVLGDGDEEVQPVEAVYLGISPDRFLSVVREDEQEIVFDFTWRQGTIEIDRAQETDEGFVVRKDDFGDDGIVCRLTPRKGNPFTLRLQIPYVGFSLLDADGNKLSGDLEIAHSDIHNYSYAFVGDHSNDRFQIALDEGKLNYMCVLNDDNRLSVRDMRNRMALVKEIDLQGSLSDLLMGAHSVLVKNKMMRWRIALTGDEVEGADAVELTGVALARFAFEQFSAEESVDEDMLAQRLMHMEQHLGFQWYWLSDADWSHENLDGLIDMEGLDADPEKMMRQALLFNRYEAFMQRLAAFSYISQKPIQGDQLQARNNKRKIARCVRHIQAHRAGEANIWELDDEARREIIHFHNTFHREFAAALEA</sequence>
<reference evidence="1" key="1">
    <citation type="submission" date="2012-11" db="EMBL/GenBank/DDBJ databases">
        <title>Dependencies among metagenomic species, viruses, plasmids and units of genetic variation.</title>
        <authorList>
            <person name="Nielsen H.B."/>
            <person name="Almeida M."/>
            <person name="Juncker A.S."/>
            <person name="Rasmussen S."/>
            <person name="Li J."/>
            <person name="Sunagawa S."/>
            <person name="Plichta D."/>
            <person name="Gautier L."/>
            <person name="Le Chatelier E."/>
            <person name="Peletier E."/>
            <person name="Bonde I."/>
            <person name="Nielsen T."/>
            <person name="Manichanh C."/>
            <person name="Arumugam M."/>
            <person name="Batto J."/>
            <person name="Santos M.B.Q.D."/>
            <person name="Blom N."/>
            <person name="Borruel N."/>
            <person name="Burgdorf K.S."/>
            <person name="Boumezbeur F."/>
            <person name="Casellas F."/>
            <person name="Dore J."/>
            <person name="Guarner F."/>
            <person name="Hansen T."/>
            <person name="Hildebrand F."/>
            <person name="Kaas R.S."/>
            <person name="Kennedy S."/>
            <person name="Kristiansen K."/>
            <person name="Kultima J.R."/>
            <person name="Leonard P."/>
            <person name="Levenez F."/>
            <person name="Lund O."/>
            <person name="Moumen B."/>
            <person name="Le Paslier D."/>
            <person name="Pons N."/>
            <person name="Pedersen O."/>
            <person name="Prifti E."/>
            <person name="Qin J."/>
            <person name="Raes J."/>
            <person name="Tap J."/>
            <person name="Tims S."/>
            <person name="Ussery D.W."/>
            <person name="Yamada T."/>
            <person name="MetaHit consortium"/>
            <person name="Renault P."/>
            <person name="Sicheritz-Ponten T."/>
            <person name="Bork P."/>
            <person name="Wang J."/>
            <person name="Brunak S."/>
            <person name="Ehrlich S.D."/>
        </authorList>
    </citation>
    <scope>NUCLEOTIDE SEQUENCE [LARGE SCALE GENOMIC DNA]</scope>
</reference>
<comment type="caution">
    <text evidence="1">The sequence shown here is derived from an EMBL/GenBank/DDBJ whole genome shotgun (WGS) entry which is preliminary data.</text>
</comment>
<protein>
    <submittedName>
        <fullName evidence="1">Uncharacterized protein</fullName>
    </submittedName>
</protein>
<accession>R7GTU7</accession>